<gene>
    <name evidence="1" type="ORF">H1P_50039</name>
</gene>
<protein>
    <submittedName>
        <fullName evidence="1">Uncharacterized protein</fullName>
    </submittedName>
</protein>
<reference evidence="1 2" key="1">
    <citation type="submission" date="2019-01" db="EMBL/GenBank/DDBJ databases">
        <authorList>
            <person name="Brito A."/>
        </authorList>
    </citation>
    <scope>NUCLEOTIDE SEQUENCE [LARGE SCALE GENOMIC DNA]</scope>
    <source>
        <strain evidence="1">1</strain>
    </source>
</reference>
<name>A0A563VZF5_9CYAN</name>
<evidence type="ECO:0000313" key="1">
    <source>
        <dbReference type="EMBL" id="VEP16834.1"/>
    </source>
</evidence>
<dbReference type="RefSeq" id="WP_144863292.1">
    <property type="nucleotide sequence ID" value="NZ_LR213769.1"/>
</dbReference>
<evidence type="ECO:0000313" key="2">
    <source>
        <dbReference type="Proteomes" id="UP000320055"/>
    </source>
</evidence>
<dbReference type="EMBL" id="CAACVJ010000445">
    <property type="protein sequence ID" value="VEP16834.1"/>
    <property type="molecule type" value="Genomic_DNA"/>
</dbReference>
<organism evidence="1 2">
    <name type="scientific">Hyella patelloides LEGE 07179</name>
    <dbReference type="NCBI Taxonomy" id="945734"/>
    <lineage>
        <taxon>Bacteria</taxon>
        <taxon>Bacillati</taxon>
        <taxon>Cyanobacteriota</taxon>
        <taxon>Cyanophyceae</taxon>
        <taxon>Pleurocapsales</taxon>
        <taxon>Hyellaceae</taxon>
        <taxon>Hyella</taxon>
    </lineage>
</organism>
<dbReference type="OrthoDB" id="513799at2"/>
<dbReference type="AlphaFoldDB" id="A0A563VZF5"/>
<accession>A0A563VZF5</accession>
<keyword evidence="2" id="KW-1185">Reference proteome</keyword>
<dbReference type="Proteomes" id="UP000320055">
    <property type="component" value="Unassembled WGS sequence"/>
</dbReference>
<sequence>MLRLEFWLPLPLLGLAFWLVSGLITEHNLTKSDRSVESFNITIDQTESANKILSIRVIVDRKHNISSVKVKQATQVYQKQEFELATTKLERVEAAISQKLSLPPTKVRQLLRYQIKK</sequence>
<proteinExistence type="predicted"/>